<feature type="compositionally biased region" description="Basic residues" evidence="1">
    <location>
        <begin position="111"/>
        <end position="123"/>
    </location>
</feature>
<proteinExistence type="predicted"/>
<protein>
    <submittedName>
        <fullName evidence="2">Uncharacterized protein</fullName>
    </submittedName>
</protein>
<feature type="region of interest" description="Disordered" evidence="1">
    <location>
        <begin position="1"/>
        <end position="48"/>
    </location>
</feature>
<dbReference type="AlphaFoldDB" id="A0A2T8KKL0"/>
<feature type="compositionally biased region" description="Basic and acidic residues" evidence="1">
    <location>
        <begin position="100"/>
        <end position="110"/>
    </location>
</feature>
<name>A0A2T8KKL0_9POAL</name>
<dbReference type="Gramene" id="PVH62669">
    <property type="protein sequence ID" value="PVH62669"/>
    <property type="gene ID" value="PAHAL_3G362600"/>
</dbReference>
<evidence type="ECO:0000256" key="1">
    <source>
        <dbReference type="SAM" id="MobiDB-lite"/>
    </source>
</evidence>
<feature type="compositionally biased region" description="Polar residues" evidence="1">
    <location>
        <begin position="1"/>
        <end position="12"/>
    </location>
</feature>
<accession>A0A2T8KKL0</accession>
<gene>
    <name evidence="2" type="ORF">PAHAL_3G362600</name>
</gene>
<feature type="region of interest" description="Disordered" evidence="1">
    <location>
        <begin position="95"/>
        <end position="138"/>
    </location>
</feature>
<dbReference type="EMBL" id="CM008048">
    <property type="protein sequence ID" value="PVH62669.1"/>
    <property type="molecule type" value="Genomic_DNA"/>
</dbReference>
<reference evidence="2" key="1">
    <citation type="submission" date="2018-04" db="EMBL/GenBank/DDBJ databases">
        <title>WGS assembly of Panicum hallii.</title>
        <authorList>
            <person name="Lovell J."/>
            <person name="Jenkins J."/>
            <person name="Lowry D."/>
            <person name="Mamidi S."/>
            <person name="Sreedasyam A."/>
            <person name="Weng X."/>
            <person name="Barry K."/>
            <person name="Bonette J."/>
            <person name="Campitelli B."/>
            <person name="Daum C."/>
            <person name="Gordon S."/>
            <person name="Gould B."/>
            <person name="Lipzen A."/>
            <person name="Macqueen A."/>
            <person name="Palacio-Mejia J."/>
            <person name="Plott C."/>
            <person name="Shakirov E."/>
            <person name="Shu S."/>
            <person name="Yoshinaga Y."/>
            <person name="Zane M."/>
            <person name="Rokhsar D."/>
            <person name="Grimwood J."/>
            <person name="Schmutz J."/>
            <person name="Juenger T."/>
        </authorList>
    </citation>
    <scope>NUCLEOTIDE SEQUENCE [LARGE SCALE GENOMIC DNA]</scope>
    <source>
        <strain evidence="2">FIL2</strain>
    </source>
</reference>
<sequence length="166" mass="18484">MAENFSDLTDNLLSPVGGTVTQDSQVSENLSPENTGTLDERNSKCPDGKILVHNQEGVYFMDKDRWPTLEIAAGPQDQILTQEEDLMDNTAIQLEEQTDKEDSQEWEVQKPKKKGGRQKKKKQPAVATRASARVPRDGVPIAAKDIARAQKRDDSLQEMATFARST</sequence>
<evidence type="ECO:0000313" key="2">
    <source>
        <dbReference type="EMBL" id="PVH62669.1"/>
    </source>
</evidence>
<organism evidence="2">
    <name type="scientific">Panicum hallii</name>
    <dbReference type="NCBI Taxonomy" id="206008"/>
    <lineage>
        <taxon>Eukaryota</taxon>
        <taxon>Viridiplantae</taxon>
        <taxon>Streptophyta</taxon>
        <taxon>Embryophyta</taxon>
        <taxon>Tracheophyta</taxon>
        <taxon>Spermatophyta</taxon>
        <taxon>Magnoliopsida</taxon>
        <taxon>Liliopsida</taxon>
        <taxon>Poales</taxon>
        <taxon>Poaceae</taxon>
        <taxon>PACMAD clade</taxon>
        <taxon>Panicoideae</taxon>
        <taxon>Panicodae</taxon>
        <taxon>Paniceae</taxon>
        <taxon>Panicinae</taxon>
        <taxon>Panicum</taxon>
        <taxon>Panicum sect. Panicum</taxon>
    </lineage>
</organism>
<feature type="compositionally biased region" description="Polar residues" evidence="1">
    <location>
        <begin position="19"/>
        <end position="37"/>
    </location>
</feature>
<feature type="compositionally biased region" description="Basic and acidic residues" evidence="1">
    <location>
        <begin position="38"/>
        <end position="47"/>
    </location>
</feature>
<dbReference type="Proteomes" id="UP000243499">
    <property type="component" value="Chromosome 3"/>
</dbReference>